<keyword evidence="2" id="KW-0472">Membrane</keyword>
<feature type="transmembrane region" description="Helical" evidence="2">
    <location>
        <begin position="37"/>
        <end position="55"/>
    </location>
</feature>
<feature type="transmembrane region" description="Helical" evidence="2">
    <location>
        <begin position="12"/>
        <end position="31"/>
    </location>
</feature>
<dbReference type="RefSeq" id="WP_182591939.1">
    <property type="nucleotide sequence ID" value="NZ_JACJIM010000003.1"/>
</dbReference>
<gene>
    <name evidence="3" type="ORF">GGQ91_002208</name>
</gene>
<feature type="compositionally biased region" description="Basic and acidic residues" evidence="1">
    <location>
        <begin position="244"/>
        <end position="253"/>
    </location>
</feature>
<keyword evidence="4" id="KW-1185">Reference proteome</keyword>
<comment type="caution">
    <text evidence="3">The sequence shown here is derived from an EMBL/GenBank/DDBJ whole genome shotgun (WGS) entry which is preliminary data.</text>
</comment>
<name>A0ABR6D9Q5_9HYPH</name>
<evidence type="ECO:0000256" key="2">
    <source>
        <dbReference type="SAM" id="Phobius"/>
    </source>
</evidence>
<keyword evidence="2" id="KW-1133">Transmembrane helix</keyword>
<evidence type="ECO:0008006" key="5">
    <source>
        <dbReference type="Google" id="ProtNLM"/>
    </source>
</evidence>
<accession>A0ABR6D9Q5</accession>
<dbReference type="Proteomes" id="UP000565455">
    <property type="component" value="Unassembled WGS sequence"/>
</dbReference>
<protein>
    <recommendedName>
        <fullName evidence="5">PH domain-containing protein</fullName>
    </recommendedName>
</protein>
<organism evidence="3 4">
    <name type="scientific">Methylobacterium fujisawaense</name>
    <dbReference type="NCBI Taxonomy" id="107400"/>
    <lineage>
        <taxon>Bacteria</taxon>
        <taxon>Pseudomonadati</taxon>
        <taxon>Pseudomonadota</taxon>
        <taxon>Alphaproteobacteria</taxon>
        <taxon>Hyphomicrobiales</taxon>
        <taxon>Methylobacteriaceae</taxon>
        <taxon>Methylobacterium</taxon>
    </lineage>
</organism>
<dbReference type="EMBL" id="JACJIM010000003">
    <property type="protein sequence ID" value="MBA9062820.1"/>
    <property type="molecule type" value="Genomic_DNA"/>
</dbReference>
<evidence type="ECO:0000313" key="4">
    <source>
        <dbReference type="Proteomes" id="UP000565455"/>
    </source>
</evidence>
<proteinExistence type="predicted"/>
<feature type="transmembrane region" description="Helical" evidence="2">
    <location>
        <begin position="118"/>
        <end position="137"/>
    </location>
</feature>
<feature type="transmembrane region" description="Helical" evidence="2">
    <location>
        <begin position="87"/>
        <end position="106"/>
    </location>
</feature>
<evidence type="ECO:0000313" key="3">
    <source>
        <dbReference type="EMBL" id="MBA9062820.1"/>
    </source>
</evidence>
<sequence>MSNQASGSRFRHALLLGLSLVLVAGGVGMIVTGADGGVATTAFFGVCAAVSVWHMRPGLLESETRSAETVLAHYPGPVVLRASVKKILFLAALSAVFGGVMVWMLMHEAPSVTMRVLLWPGVVLFLGGLPVLILVAIRGSSLHLDGTGLTIVQAGRSRRMSWHDVSGFAAVTVKGTMQRMVVFDDARVGEGRLVALNRQLTGRGAGLPDSYGLDPDALAALLTAWRRRAVQDEPIGPSGVSAGDRPRASEPAP</sequence>
<evidence type="ECO:0000256" key="1">
    <source>
        <dbReference type="SAM" id="MobiDB-lite"/>
    </source>
</evidence>
<feature type="region of interest" description="Disordered" evidence="1">
    <location>
        <begin position="233"/>
        <end position="253"/>
    </location>
</feature>
<keyword evidence="2" id="KW-0812">Transmembrane</keyword>
<dbReference type="GeneID" id="96603915"/>
<reference evidence="3 4" key="1">
    <citation type="submission" date="2020-08" db="EMBL/GenBank/DDBJ databases">
        <title>Genomic Encyclopedia of Type Strains, Phase IV (KMG-IV): sequencing the most valuable type-strain genomes for metagenomic binning, comparative biology and taxonomic classification.</title>
        <authorList>
            <person name="Goeker M."/>
        </authorList>
    </citation>
    <scope>NUCLEOTIDE SEQUENCE [LARGE SCALE GENOMIC DNA]</scope>
    <source>
        <strain evidence="3 4">DSM 5686</strain>
    </source>
</reference>